<dbReference type="EMBL" id="KR029579">
    <property type="protein sequence ID" value="AKH46182.1"/>
    <property type="molecule type" value="Genomic_DNA"/>
</dbReference>
<evidence type="ECO:0000313" key="1">
    <source>
        <dbReference type="EMBL" id="AKH46182.1"/>
    </source>
</evidence>
<reference evidence="1" key="2">
    <citation type="submission" date="2015-03" db="EMBL/GenBank/DDBJ databases">
        <authorList>
            <person name="Chow C.-E.T."/>
            <person name="Winget D.M."/>
            <person name="White R.A.III."/>
            <person name="Hallam S.J."/>
            <person name="Suttle C.A."/>
        </authorList>
    </citation>
    <scope>NUCLEOTIDE SEQUENCE</scope>
    <source>
        <strain evidence="1">Anoxic3_4</strain>
    </source>
</reference>
<protein>
    <submittedName>
        <fullName evidence="1">Uncharacterized protein</fullName>
    </submittedName>
</protein>
<proteinExistence type="predicted"/>
<accession>A0A0F7L3W4</accession>
<name>A0A0F7L3W4_9VIRU</name>
<organism evidence="1">
    <name type="scientific">uncultured marine virus</name>
    <dbReference type="NCBI Taxonomy" id="186617"/>
    <lineage>
        <taxon>Viruses</taxon>
        <taxon>environmental samples</taxon>
    </lineage>
</organism>
<reference evidence="1" key="1">
    <citation type="journal article" date="2015" name="Front. Microbiol.">
        <title>Combining genomic sequencing methods to explore viral diversity and reveal potential virus-host interactions.</title>
        <authorList>
            <person name="Chow C.E."/>
            <person name="Winget D.M."/>
            <person name="White R.A.III."/>
            <person name="Hallam S.J."/>
            <person name="Suttle C.A."/>
        </authorList>
    </citation>
    <scope>NUCLEOTIDE SEQUENCE</scope>
    <source>
        <strain evidence="1">Anoxic3_4</strain>
    </source>
</reference>
<sequence>MKTLSKSATAAHNLFYELREKKKAITEHPTFKKVLKESWGGRIYNLANKGKYESDEILKIWNSLTDSEKDSFDGIESGAIRFILNK</sequence>